<gene>
    <name evidence="1" type="ORF">DHETER_LOCUS4373</name>
</gene>
<accession>A0ACA9LHG2</accession>
<proteinExistence type="predicted"/>
<protein>
    <submittedName>
        <fullName evidence="1">4649_t:CDS:1</fullName>
    </submittedName>
</protein>
<comment type="caution">
    <text evidence="1">The sequence shown here is derived from an EMBL/GenBank/DDBJ whole genome shotgun (WGS) entry which is preliminary data.</text>
</comment>
<evidence type="ECO:0000313" key="1">
    <source>
        <dbReference type="EMBL" id="CAG8531221.1"/>
    </source>
</evidence>
<evidence type="ECO:0000313" key="2">
    <source>
        <dbReference type="Proteomes" id="UP000789702"/>
    </source>
</evidence>
<organism evidence="1 2">
    <name type="scientific">Dentiscutata heterogama</name>
    <dbReference type="NCBI Taxonomy" id="1316150"/>
    <lineage>
        <taxon>Eukaryota</taxon>
        <taxon>Fungi</taxon>
        <taxon>Fungi incertae sedis</taxon>
        <taxon>Mucoromycota</taxon>
        <taxon>Glomeromycotina</taxon>
        <taxon>Glomeromycetes</taxon>
        <taxon>Diversisporales</taxon>
        <taxon>Gigasporaceae</taxon>
        <taxon>Dentiscutata</taxon>
    </lineage>
</organism>
<keyword evidence="2" id="KW-1185">Reference proteome</keyword>
<reference evidence="1" key="1">
    <citation type="submission" date="2021-06" db="EMBL/GenBank/DDBJ databases">
        <authorList>
            <person name="Kallberg Y."/>
            <person name="Tangrot J."/>
            <person name="Rosling A."/>
        </authorList>
    </citation>
    <scope>NUCLEOTIDE SEQUENCE</scope>
    <source>
        <strain evidence="1">IL203A</strain>
    </source>
</reference>
<sequence length="422" mass="49266">MSKCHEIHILLVDLDSLVDTLHYGPYSCYWWNFFPEKKSDRSYDCFPIRLGQKMCTKLNRHDFYVSIHHGNRKYAMLPEFQCQGSEFSNTGSTASEVISTVYKLIFQNETRYSGPMVIGWNNEKIVEELVQDVEFFPFTTSIGQYTIFIYSIGFSMHQDWYKAGNGYKASLIHKYLQKPAIFVSRIENDEYFIDIYYDCKLYKTFREATPDRVWKVSKLIQKFSGKQLFGLEDPLICKLLHEYWIPKYAPEQWNDLEIMNTLFNYYLRCRTLASLWTKSKKANNDKEILQCLFGMGFLATIPAHIPNTSRKFWTCFKHSLDDNKKTCNGKHRVLSIIANDFTYEKMQENLKVETHTISESRKHAILNGYGAPSLEKPISQAIKRYVKLGSVLESGEDIEMAIKDISGTYVANLMPNRSQDNI</sequence>
<dbReference type="EMBL" id="CAJVPU010004323">
    <property type="protein sequence ID" value="CAG8531221.1"/>
    <property type="molecule type" value="Genomic_DNA"/>
</dbReference>
<name>A0ACA9LHG2_9GLOM</name>
<dbReference type="Proteomes" id="UP000789702">
    <property type="component" value="Unassembled WGS sequence"/>
</dbReference>